<dbReference type="CDD" id="cd07398">
    <property type="entry name" value="MPP_YbbF-LpxH"/>
    <property type="match status" value="1"/>
</dbReference>
<keyword evidence="4 8" id="KW-0378">Hydrolase</keyword>
<keyword evidence="1" id="KW-1003">Cell membrane</keyword>
<keyword evidence="2" id="KW-0997">Cell inner membrane</keyword>
<dbReference type="PANTHER" id="PTHR34990:SF1">
    <property type="entry name" value="UDP-2,3-DIACYLGLUCOSAMINE HYDROLASE"/>
    <property type="match status" value="1"/>
</dbReference>
<dbReference type="Pfam" id="PF00149">
    <property type="entry name" value="Metallophos"/>
    <property type="match status" value="1"/>
</dbReference>
<feature type="domain" description="Calcineurin-like phosphoesterase" evidence="7">
    <location>
        <begin position="11"/>
        <end position="211"/>
    </location>
</feature>
<dbReference type="InterPro" id="IPR004843">
    <property type="entry name" value="Calcineurin-like_PHP"/>
</dbReference>
<evidence type="ECO:0000256" key="6">
    <source>
        <dbReference type="ARBA" id="ARBA00023211"/>
    </source>
</evidence>
<evidence type="ECO:0000256" key="1">
    <source>
        <dbReference type="ARBA" id="ARBA00022475"/>
    </source>
</evidence>
<protein>
    <submittedName>
        <fullName evidence="8">UDP-2,3-diacylglucosamine hydrolase</fullName>
    </submittedName>
</protein>
<gene>
    <name evidence="8" type="ORF">ASB62_00705</name>
</gene>
<name>A0A124GAS1_CHLLI</name>
<evidence type="ECO:0000313" key="9">
    <source>
        <dbReference type="Proteomes" id="UP000053937"/>
    </source>
</evidence>
<dbReference type="OrthoDB" id="9802481at2"/>
<evidence type="ECO:0000256" key="2">
    <source>
        <dbReference type="ARBA" id="ARBA00022519"/>
    </source>
</evidence>
<dbReference type="SUPFAM" id="SSF56300">
    <property type="entry name" value="Metallo-dependent phosphatases"/>
    <property type="match status" value="1"/>
</dbReference>
<reference evidence="8 9" key="1">
    <citation type="submission" date="2015-10" db="EMBL/GenBank/DDBJ databases">
        <title>Draft Genome Sequence of Chlorobium limicola strain Frasassi Growing under Artificial Lighting in the Frasassi Cave System.</title>
        <authorList>
            <person name="Mansor M."/>
            <person name="Macalady J."/>
        </authorList>
    </citation>
    <scope>NUCLEOTIDE SEQUENCE [LARGE SCALE GENOMIC DNA]</scope>
    <source>
        <strain evidence="8 9">Frasassi</strain>
    </source>
</reference>
<dbReference type="InterPro" id="IPR029052">
    <property type="entry name" value="Metallo-depent_PP-like"/>
</dbReference>
<organism evidence="8 9">
    <name type="scientific">Chlorobium limicola</name>
    <dbReference type="NCBI Taxonomy" id="1092"/>
    <lineage>
        <taxon>Bacteria</taxon>
        <taxon>Pseudomonadati</taxon>
        <taxon>Chlorobiota</taxon>
        <taxon>Chlorobiia</taxon>
        <taxon>Chlorobiales</taxon>
        <taxon>Chlorobiaceae</taxon>
        <taxon>Chlorobium/Pelodictyon group</taxon>
        <taxon>Chlorobium</taxon>
    </lineage>
</organism>
<keyword evidence="5" id="KW-0472">Membrane</keyword>
<dbReference type="Gene3D" id="3.60.21.10">
    <property type="match status" value="1"/>
</dbReference>
<keyword evidence="3" id="KW-0479">Metal-binding</keyword>
<dbReference type="PANTHER" id="PTHR34990">
    <property type="entry name" value="UDP-2,3-DIACYLGLUCOSAMINE HYDROLASE-RELATED"/>
    <property type="match status" value="1"/>
</dbReference>
<dbReference type="AlphaFoldDB" id="A0A124GAS1"/>
<evidence type="ECO:0000313" key="8">
    <source>
        <dbReference type="EMBL" id="KUL33102.1"/>
    </source>
</evidence>
<evidence type="ECO:0000256" key="3">
    <source>
        <dbReference type="ARBA" id="ARBA00022723"/>
    </source>
</evidence>
<dbReference type="Proteomes" id="UP000053937">
    <property type="component" value="Unassembled WGS sequence"/>
</dbReference>
<dbReference type="EMBL" id="LMBR01000003">
    <property type="protein sequence ID" value="KUL33102.1"/>
    <property type="molecule type" value="Genomic_DNA"/>
</dbReference>
<comment type="caution">
    <text evidence="8">The sequence shown here is derived from an EMBL/GenBank/DDBJ whole genome shotgun (WGS) entry which is preliminary data.</text>
</comment>
<evidence type="ECO:0000256" key="5">
    <source>
        <dbReference type="ARBA" id="ARBA00023136"/>
    </source>
</evidence>
<evidence type="ECO:0000256" key="4">
    <source>
        <dbReference type="ARBA" id="ARBA00022801"/>
    </source>
</evidence>
<accession>A0A124GAS1</accession>
<sequence>MAVSNKNKHGIYFISDIHFGLQSEEEERLKLDGLERLFTRIKQDGSSLYMLGDILDYWMEFRHVIPKGFSRLICLLSDLVRSDVEVFYVAGNHDFYLGSFFERELGIRTRYGMNSFEYAGRKFLYAHGDGLGEGDLGYKFFARFVRNRFNLALLTAFHADLALALMKRLSYLSRHHKPVDIPKESNRLLNYAESMAAEREFDYFVCGHNHAKGVHPLANGKSRYINLGTWIDGRYPYGVFMHGEFQLKELQR</sequence>
<dbReference type="GO" id="GO:0009245">
    <property type="term" value="P:lipid A biosynthetic process"/>
    <property type="evidence" value="ECO:0007669"/>
    <property type="project" value="TreeGrafter"/>
</dbReference>
<dbReference type="InterPro" id="IPR043461">
    <property type="entry name" value="LpxH-like"/>
</dbReference>
<keyword evidence="9" id="KW-1185">Reference proteome</keyword>
<evidence type="ECO:0000259" key="7">
    <source>
        <dbReference type="Pfam" id="PF00149"/>
    </source>
</evidence>
<proteinExistence type="predicted"/>
<dbReference type="RefSeq" id="WP_059138173.1">
    <property type="nucleotide sequence ID" value="NZ_LMBR01000003.1"/>
</dbReference>
<dbReference type="GO" id="GO:0046872">
    <property type="term" value="F:metal ion binding"/>
    <property type="evidence" value="ECO:0007669"/>
    <property type="project" value="UniProtKB-KW"/>
</dbReference>
<dbReference type="GO" id="GO:0008758">
    <property type="term" value="F:UDP-2,3-diacylglucosamine hydrolase activity"/>
    <property type="evidence" value="ECO:0007669"/>
    <property type="project" value="TreeGrafter"/>
</dbReference>
<dbReference type="GO" id="GO:0016020">
    <property type="term" value="C:membrane"/>
    <property type="evidence" value="ECO:0007669"/>
    <property type="project" value="GOC"/>
</dbReference>
<keyword evidence="6" id="KW-0464">Manganese</keyword>